<dbReference type="InterPro" id="IPR012677">
    <property type="entry name" value="Nucleotide-bd_a/b_plait_sf"/>
</dbReference>
<accession>A0A1R2BZ55</accession>
<evidence type="ECO:0000256" key="2">
    <source>
        <dbReference type="ARBA" id="ARBA00005819"/>
    </source>
</evidence>
<dbReference type="InterPro" id="IPR034353">
    <property type="entry name" value="ABT1/ESF2_RRM"/>
</dbReference>
<comment type="similarity">
    <text evidence="2">Belongs to the ESF2/ABP1 family.</text>
</comment>
<dbReference type="CDD" id="cd12263">
    <property type="entry name" value="RRM_ABT1_like"/>
    <property type="match status" value="1"/>
</dbReference>
<evidence type="ECO:0000256" key="4">
    <source>
        <dbReference type="ARBA" id="ARBA00023242"/>
    </source>
</evidence>
<dbReference type="GO" id="GO:0000472">
    <property type="term" value="P:endonucleolytic cleavage to generate mature 5'-end of SSU-rRNA from (SSU-rRNA, 5.8S rRNA, LSU-rRNA)"/>
    <property type="evidence" value="ECO:0007669"/>
    <property type="project" value="TreeGrafter"/>
</dbReference>
<name>A0A1R2BZ55_9CILI</name>
<protein>
    <recommendedName>
        <fullName evidence="6">RRM domain-containing protein</fullName>
    </recommendedName>
</protein>
<keyword evidence="8" id="KW-1185">Reference proteome</keyword>
<evidence type="ECO:0000259" key="6">
    <source>
        <dbReference type="PROSITE" id="PS50102"/>
    </source>
</evidence>
<dbReference type="GO" id="GO:0034462">
    <property type="term" value="P:small-subunit processome assembly"/>
    <property type="evidence" value="ECO:0007669"/>
    <property type="project" value="TreeGrafter"/>
</dbReference>
<dbReference type="InterPro" id="IPR000504">
    <property type="entry name" value="RRM_dom"/>
</dbReference>
<dbReference type="PANTHER" id="PTHR12311:SF7">
    <property type="entry name" value="ACTIVATOR OF BASAL TRANSCRIPTION 1"/>
    <property type="match status" value="1"/>
</dbReference>
<proteinExistence type="inferred from homology"/>
<dbReference type="OrthoDB" id="287393at2759"/>
<organism evidence="7 8">
    <name type="scientific">Stentor coeruleus</name>
    <dbReference type="NCBI Taxonomy" id="5963"/>
    <lineage>
        <taxon>Eukaryota</taxon>
        <taxon>Sar</taxon>
        <taxon>Alveolata</taxon>
        <taxon>Ciliophora</taxon>
        <taxon>Postciliodesmatophora</taxon>
        <taxon>Heterotrichea</taxon>
        <taxon>Heterotrichida</taxon>
        <taxon>Stentoridae</taxon>
        <taxon>Stentor</taxon>
    </lineage>
</organism>
<comment type="subcellular location">
    <subcellularLocation>
        <location evidence="1">Nucleus</location>
        <location evidence="1">Nucleolus</location>
    </subcellularLocation>
</comment>
<dbReference type="GO" id="GO:0000480">
    <property type="term" value="P:endonucleolytic cleavage in 5'-ETS of tricistronic rRNA transcript (SSU-rRNA, 5.8S rRNA, LSU-rRNA)"/>
    <property type="evidence" value="ECO:0007669"/>
    <property type="project" value="TreeGrafter"/>
</dbReference>
<evidence type="ECO:0000313" key="7">
    <source>
        <dbReference type="EMBL" id="OMJ82060.1"/>
    </source>
</evidence>
<comment type="caution">
    <text evidence="7">The sequence shown here is derived from an EMBL/GenBank/DDBJ whole genome shotgun (WGS) entry which is preliminary data.</text>
</comment>
<sequence length="176" mass="21032">MQEPRGIIYLSRIPPYMSYKKIRKIFSEFGEVDNIYLVPEPKINRKKRIKSGGNKRKCYVEGWVEFISKKVAKYVAQTFNNAPTGGKKRHNFYREDVWTMKYLSKFTWEHLQSKIEFDSHLAEQEIRSEITNDRKESRFFAKQVEKAREIDCIKKKRKTEKGSVIVREFTQIKPVD</sequence>
<gene>
    <name evidence="7" type="ORF">SteCoe_17331</name>
</gene>
<dbReference type="PANTHER" id="PTHR12311">
    <property type="entry name" value="ACTIVATOR OF BASAL TRANSCRIPTION 1"/>
    <property type="match status" value="1"/>
</dbReference>
<dbReference type="GO" id="GO:0000447">
    <property type="term" value="P:endonucleolytic cleavage in ITS1 to separate SSU-rRNA from 5.8S rRNA and LSU-rRNA from tricistronic rRNA transcript (SSU-rRNA, 5.8S rRNA, LSU-rRNA)"/>
    <property type="evidence" value="ECO:0007669"/>
    <property type="project" value="TreeGrafter"/>
</dbReference>
<dbReference type="SUPFAM" id="SSF54928">
    <property type="entry name" value="RNA-binding domain, RBD"/>
    <property type="match status" value="1"/>
</dbReference>
<dbReference type="InterPro" id="IPR039119">
    <property type="entry name" value="ABT1/Esf2"/>
</dbReference>
<dbReference type="AlphaFoldDB" id="A0A1R2BZ55"/>
<keyword evidence="4" id="KW-0539">Nucleus</keyword>
<feature type="domain" description="RRM" evidence="6">
    <location>
        <begin position="6"/>
        <end position="88"/>
    </location>
</feature>
<keyword evidence="3 5" id="KW-0694">RNA-binding</keyword>
<evidence type="ECO:0000256" key="3">
    <source>
        <dbReference type="ARBA" id="ARBA00022884"/>
    </source>
</evidence>
<dbReference type="Gene3D" id="3.30.70.330">
    <property type="match status" value="1"/>
</dbReference>
<dbReference type="Pfam" id="PF00076">
    <property type="entry name" value="RRM_1"/>
    <property type="match status" value="1"/>
</dbReference>
<evidence type="ECO:0000313" key="8">
    <source>
        <dbReference type="Proteomes" id="UP000187209"/>
    </source>
</evidence>
<dbReference type="PROSITE" id="PS50102">
    <property type="entry name" value="RRM"/>
    <property type="match status" value="1"/>
</dbReference>
<dbReference type="GO" id="GO:0005730">
    <property type="term" value="C:nucleolus"/>
    <property type="evidence" value="ECO:0007669"/>
    <property type="project" value="UniProtKB-SubCell"/>
</dbReference>
<evidence type="ECO:0000256" key="1">
    <source>
        <dbReference type="ARBA" id="ARBA00004604"/>
    </source>
</evidence>
<dbReference type="InterPro" id="IPR035979">
    <property type="entry name" value="RBD_domain_sf"/>
</dbReference>
<dbReference type="Proteomes" id="UP000187209">
    <property type="component" value="Unassembled WGS sequence"/>
</dbReference>
<reference evidence="7 8" key="1">
    <citation type="submission" date="2016-11" db="EMBL/GenBank/DDBJ databases">
        <title>The macronuclear genome of Stentor coeruleus: a giant cell with tiny introns.</title>
        <authorList>
            <person name="Slabodnick M."/>
            <person name="Ruby J.G."/>
            <person name="Reiff S.B."/>
            <person name="Swart E.C."/>
            <person name="Gosai S."/>
            <person name="Prabakaran S."/>
            <person name="Witkowska E."/>
            <person name="Larue G.E."/>
            <person name="Fisher S."/>
            <person name="Freeman R.M."/>
            <person name="Gunawardena J."/>
            <person name="Chu W."/>
            <person name="Stover N.A."/>
            <person name="Gregory B.D."/>
            <person name="Nowacki M."/>
            <person name="Derisi J."/>
            <person name="Roy S.W."/>
            <person name="Marshall W.F."/>
            <person name="Sood P."/>
        </authorList>
    </citation>
    <scope>NUCLEOTIDE SEQUENCE [LARGE SCALE GENOMIC DNA]</scope>
    <source>
        <strain evidence="7">WM001</strain>
    </source>
</reference>
<evidence type="ECO:0000256" key="5">
    <source>
        <dbReference type="PROSITE-ProRule" id="PRU00176"/>
    </source>
</evidence>
<dbReference type="GO" id="GO:0003723">
    <property type="term" value="F:RNA binding"/>
    <property type="evidence" value="ECO:0007669"/>
    <property type="project" value="UniProtKB-UniRule"/>
</dbReference>
<dbReference type="EMBL" id="MPUH01000355">
    <property type="protein sequence ID" value="OMJ82060.1"/>
    <property type="molecule type" value="Genomic_DNA"/>
</dbReference>